<name>G5JNE8_STRCG</name>
<comment type="subcellular location">
    <subcellularLocation>
        <location evidence="1">Cell membrane</location>
        <topology evidence="1">Multi-pass membrane protein</topology>
    </subcellularLocation>
</comment>
<feature type="transmembrane region" description="Helical" evidence="6">
    <location>
        <begin position="200"/>
        <end position="220"/>
    </location>
</feature>
<feature type="transmembrane region" description="Helical" evidence="6">
    <location>
        <begin position="330"/>
        <end position="352"/>
    </location>
</feature>
<feature type="transmembrane region" description="Helical" evidence="6">
    <location>
        <begin position="159"/>
        <end position="179"/>
    </location>
</feature>
<dbReference type="Pfam" id="PF07690">
    <property type="entry name" value="MFS_1"/>
    <property type="match status" value="1"/>
</dbReference>
<dbReference type="AlphaFoldDB" id="G5JNE8"/>
<keyword evidence="9" id="KW-1185">Reference proteome</keyword>
<organism evidence="8 9">
    <name type="scientific">Streptococcus criceti HS-6</name>
    <dbReference type="NCBI Taxonomy" id="873449"/>
    <lineage>
        <taxon>Bacteria</taxon>
        <taxon>Bacillati</taxon>
        <taxon>Bacillota</taxon>
        <taxon>Bacilli</taxon>
        <taxon>Lactobacillales</taxon>
        <taxon>Streptococcaceae</taxon>
        <taxon>Streptococcus</taxon>
    </lineage>
</organism>
<dbReference type="GO" id="GO:0005886">
    <property type="term" value="C:plasma membrane"/>
    <property type="evidence" value="ECO:0007669"/>
    <property type="project" value="UniProtKB-SubCell"/>
</dbReference>
<dbReference type="InterPro" id="IPR052524">
    <property type="entry name" value="MFS_Cyanate_Porter"/>
</dbReference>
<keyword evidence="5 6" id="KW-0472">Membrane</keyword>
<dbReference type="PROSITE" id="PS50850">
    <property type="entry name" value="MFS"/>
    <property type="match status" value="1"/>
</dbReference>
<keyword evidence="3 6" id="KW-0812">Transmembrane</keyword>
<dbReference type="OrthoDB" id="9797740at2"/>
<keyword evidence="4 6" id="KW-1133">Transmembrane helix</keyword>
<feature type="transmembrane region" description="Helical" evidence="6">
    <location>
        <begin position="364"/>
        <end position="383"/>
    </location>
</feature>
<feature type="domain" description="Major facilitator superfamily (MFS) profile" evidence="7">
    <location>
        <begin position="8"/>
        <end position="388"/>
    </location>
</feature>
<dbReference type="InterPro" id="IPR036259">
    <property type="entry name" value="MFS_trans_sf"/>
</dbReference>
<evidence type="ECO:0000256" key="6">
    <source>
        <dbReference type="SAM" id="Phobius"/>
    </source>
</evidence>
<dbReference type="RefSeq" id="WP_004229680.1">
    <property type="nucleotide sequence ID" value="NZ_AEUV02000002.1"/>
</dbReference>
<evidence type="ECO:0000256" key="2">
    <source>
        <dbReference type="ARBA" id="ARBA00022448"/>
    </source>
</evidence>
<comment type="caution">
    <text evidence="8">The sequence shown here is derived from an EMBL/GenBank/DDBJ whole genome shotgun (WGS) entry which is preliminary data.</text>
</comment>
<dbReference type="PANTHER" id="PTHR23523:SF2">
    <property type="entry name" value="2-NITROIMIDAZOLE TRANSPORTER"/>
    <property type="match status" value="1"/>
</dbReference>
<gene>
    <name evidence="8" type="ORF">STRCR_1402</name>
</gene>
<feature type="transmembrane region" description="Helical" evidence="6">
    <location>
        <begin position="271"/>
        <end position="289"/>
    </location>
</feature>
<dbReference type="InterPro" id="IPR020846">
    <property type="entry name" value="MFS_dom"/>
</dbReference>
<proteinExistence type="predicted"/>
<dbReference type="eggNOG" id="COG2807">
    <property type="taxonomic scope" value="Bacteria"/>
</dbReference>
<dbReference type="PANTHER" id="PTHR23523">
    <property type="match status" value="1"/>
</dbReference>
<evidence type="ECO:0000256" key="1">
    <source>
        <dbReference type="ARBA" id="ARBA00004651"/>
    </source>
</evidence>
<feature type="transmembrane region" description="Helical" evidence="6">
    <location>
        <begin position="97"/>
        <end position="114"/>
    </location>
</feature>
<dbReference type="EMBL" id="AEUV02000002">
    <property type="protein sequence ID" value="EHI75349.1"/>
    <property type="molecule type" value="Genomic_DNA"/>
</dbReference>
<dbReference type="InterPro" id="IPR011701">
    <property type="entry name" value="MFS"/>
</dbReference>
<dbReference type="Gene3D" id="1.20.1250.20">
    <property type="entry name" value="MFS general substrate transporter like domains"/>
    <property type="match status" value="1"/>
</dbReference>
<evidence type="ECO:0000313" key="8">
    <source>
        <dbReference type="EMBL" id="EHI75349.1"/>
    </source>
</evidence>
<feature type="transmembrane region" description="Helical" evidence="6">
    <location>
        <begin position="44"/>
        <end position="62"/>
    </location>
</feature>
<sequence>MKQKRIWIVVGLVMLGIVMRSPFTTIPTILSNIAKSLEVPVSSLGALTSIPLLMFAFFSSLAPKLAQRFGLERLMAVILFLMAIGSALRVIALPTLYLGTVVVGATIACVNVLLPSIVARYFPHKVGIYTTLYTSVMGLSSTIFTSLASPITHIIRWRGFILCLSAIVLLAFILWLPNVSKNAQVQMETKTAEPSQQNLWTNKYALALLIFGGLQSLLFYTEMTWLPTLSQAAGFSASQAGSLLGLYNLVSLPMSLTIPNLVTSQKSQQRTWTMLGFAGLTFLGIAILLSAPKTYFFWALGHVSLGLSVAALFPYMLVSFNLKTTTAQNTARLSGMVQTGGYLLAAIGPFLLGYSQELFGSWEALLWILALMAGIMGLSLVAFEKTDSIL</sequence>
<dbReference type="GO" id="GO:0022857">
    <property type="term" value="F:transmembrane transporter activity"/>
    <property type="evidence" value="ECO:0007669"/>
    <property type="project" value="InterPro"/>
</dbReference>
<keyword evidence="2" id="KW-0813">Transport</keyword>
<evidence type="ECO:0000256" key="3">
    <source>
        <dbReference type="ARBA" id="ARBA00022692"/>
    </source>
</evidence>
<reference evidence="8" key="1">
    <citation type="submission" date="2011-07" db="EMBL/GenBank/DDBJ databases">
        <authorList>
            <person name="Stanhope M.J."/>
            <person name="Durkin A.S."/>
            <person name="Hostetler J."/>
            <person name="Kim M."/>
            <person name="Radune D."/>
            <person name="Singh I."/>
            <person name="Town C.D."/>
        </authorList>
    </citation>
    <scope>NUCLEOTIDE SEQUENCE [LARGE SCALE GENOMIC DNA]</scope>
    <source>
        <strain evidence="8">HS-6</strain>
    </source>
</reference>
<feature type="transmembrane region" description="Helical" evidence="6">
    <location>
        <begin position="74"/>
        <end position="91"/>
    </location>
</feature>
<evidence type="ECO:0000313" key="9">
    <source>
        <dbReference type="Proteomes" id="UP000004322"/>
    </source>
</evidence>
<evidence type="ECO:0000256" key="5">
    <source>
        <dbReference type="ARBA" id="ARBA00023136"/>
    </source>
</evidence>
<feature type="transmembrane region" description="Helical" evidence="6">
    <location>
        <begin position="126"/>
        <end position="147"/>
    </location>
</feature>
<dbReference type="Proteomes" id="UP000004322">
    <property type="component" value="Unassembled WGS sequence"/>
</dbReference>
<evidence type="ECO:0000259" key="7">
    <source>
        <dbReference type="PROSITE" id="PS50850"/>
    </source>
</evidence>
<evidence type="ECO:0000256" key="4">
    <source>
        <dbReference type="ARBA" id="ARBA00022989"/>
    </source>
</evidence>
<dbReference type="STRING" id="873449.STRCR_1402"/>
<accession>G5JNE8</accession>
<dbReference type="SUPFAM" id="SSF103473">
    <property type="entry name" value="MFS general substrate transporter"/>
    <property type="match status" value="1"/>
</dbReference>
<protein>
    <submittedName>
        <fullName evidence="8">Membrane protein</fullName>
    </submittedName>
</protein>
<feature type="transmembrane region" description="Helical" evidence="6">
    <location>
        <begin position="295"/>
        <end position="318"/>
    </location>
</feature>